<gene>
    <name evidence="2" type="ORF">GHT06_008829</name>
</gene>
<evidence type="ECO:0000313" key="2">
    <source>
        <dbReference type="EMBL" id="KAI9565078.1"/>
    </source>
</evidence>
<organism evidence="2 3">
    <name type="scientific">Daphnia sinensis</name>
    <dbReference type="NCBI Taxonomy" id="1820382"/>
    <lineage>
        <taxon>Eukaryota</taxon>
        <taxon>Metazoa</taxon>
        <taxon>Ecdysozoa</taxon>
        <taxon>Arthropoda</taxon>
        <taxon>Crustacea</taxon>
        <taxon>Branchiopoda</taxon>
        <taxon>Diplostraca</taxon>
        <taxon>Cladocera</taxon>
        <taxon>Anomopoda</taxon>
        <taxon>Daphniidae</taxon>
        <taxon>Daphnia</taxon>
        <taxon>Daphnia similis group</taxon>
    </lineage>
</organism>
<sequence>MPNAYGELLVCLLTDKLAIDVRRNLTRQQGKADWSLDELRAAIKQEIEIMGDSNDQIRPTMNQVLFSTSNTTKKKVCPYCTGKHYPTNCTEIKGPDERSKMAKLEKLCFNCLSSTHTTIKDCPSRFRCQRCQQPHHTSLHNQKKGTNTAPQTNTSFHTGSTTSKSLPFVFLKTAVATVGSRSSSFFANLLIDEESQLTFITTRLVKILRLHTFRRVLLSLSGFKGIPANTTEPNYYDVVNFWLYGSNGEHPYRTLASTLPHLKNLQLAHPPSTDNKFSVDILIGPTAVNSFIGYLISGPLPEKFTTAKYSSYAISTIQHDDISRLWSLETLGILPENKISDSTAAYQLQSISFCGNQYTARLPWKNNHPELPSNYLISQRRTRHTVKTLQKKPKLFLLYNQIIRDQLASNFIEKVPRSLQTPGGCHYI</sequence>
<accession>A0AAD5Q104</accession>
<feature type="compositionally biased region" description="Polar residues" evidence="1">
    <location>
        <begin position="144"/>
        <end position="161"/>
    </location>
</feature>
<evidence type="ECO:0008006" key="4">
    <source>
        <dbReference type="Google" id="ProtNLM"/>
    </source>
</evidence>
<feature type="region of interest" description="Disordered" evidence="1">
    <location>
        <begin position="137"/>
        <end position="161"/>
    </location>
</feature>
<proteinExistence type="predicted"/>
<dbReference type="PANTHER" id="PTHR47331:SF5">
    <property type="entry name" value="RIBONUCLEASE H"/>
    <property type="match status" value="1"/>
</dbReference>
<reference evidence="2 3" key="1">
    <citation type="submission" date="2022-05" db="EMBL/GenBank/DDBJ databases">
        <title>A multi-omics perspective on studying reproductive biology in Daphnia sinensis.</title>
        <authorList>
            <person name="Jia J."/>
        </authorList>
    </citation>
    <scope>NUCLEOTIDE SEQUENCE [LARGE SCALE GENOMIC DNA]</scope>
    <source>
        <strain evidence="2 3">WSL</strain>
    </source>
</reference>
<keyword evidence="3" id="KW-1185">Reference proteome</keyword>
<dbReference type="EMBL" id="WJBH02000001">
    <property type="protein sequence ID" value="KAI9565078.1"/>
    <property type="molecule type" value="Genomic_DNA"/>
</dbReference>
<protein>
    <recommendedName>
        <fullName evidence="4">Peptidase aspartic putative domain-containing protein</fullName>
    </recommendedName>
</protein>
<evidence type="ECO:0000313" key="3">
    <source>
        <dbReference type="Proteomes" id="UP000820818"/>
    </source>
</evidence>
<evidence type="ECO:0000256" key="1">
    <source>
        <dbReference type="SAM" id="MobiDB-lite"/>
    </source>
</evidence>
<dbReference type="PANTHER" id="PTHR47331">
    <property type="entry name" value="PHD-TYPE DOMAIN-CONTAINING PROTEIN"/>
    <property type="match status" value="1"/>
</dbReference>
<dbReference type="AlphaFoldDB" id="A0AAD5Q104"/>
<comment type="caution">
    <text evidence="2">The sequence shown here is derived from an EMBL/GenBank/DDBJ whole genome shotgun (WGS) entry which is preliminary data.</text>
</comment>
<dbReference type="Proteomes" id="UP000820818">
    <property type="component" value="Linkage Group LG1"/>
</dbReference>
<name>A0AAD5Q104_9CRUS</name>